<feature type="domain" description="Homeobox" evidence="7">
    <location>
        <begin position="174"/>
        <end position="237"/>
    </location>
</feature>
<gene>
    <name evidence="9" type="ORF">UA08_08659</name>
</gene>
<evidence type="ECO:0000259" key="7">
    <source>
        <dbReference type="PROSITE" id="PS50071"/>
    </source>
</evidence>
<dbReference type="CDD" id="cd00086">
    <property type="entry name" value="homeodomain"/>
    <property type="match status" value="1"/>
</dbReference>
<dbReference type="EMBL" id="LFMY01000016">
    <property type="protein sequence ID" value="OKL56099.1"/>
    <property type="molecule type" value="Genomic_DNA"/>
</dbReference>
<evidence type="ECO:0000313" key="9">
    <source>
        <dbReference type="EMBL" id="OKL56099.1"/>
    </source>
</evidence>
<dbReference type="PROSITE" id="PS00028">
    <property type="entry name" value="ZINC_FINGER_C2H2_1"/>
    <property type="match status" value="1"/>
</dbReference>
<dbReference type="PROSITE" id="PS50157">
    <property type="entry name" value="ZINC_FINGER_C2H2_2"/>
    <property type="match status" value="1"/>
</dbReference>
<evidence type="ECO:0000256" key="5">
    <source>
        <dbReference type="PROSITE-ProRule" id="PRU00108"/>
    </source>
</evidence>
<dbReference type="PROSITE" id="PS50071">
    <property type="entry name" value="HOMEOBOX_2"/>
    <property type="match status" value="1"/>
</dbReference>
<keyword evidence="10" id="KW-1185">Reference proteome</keyword>
<dbReference type="SMART" id="SM00355">
    <property type="entry name" value="ZnF_C2H2"/>
    <property type="match status" value="3"/>
</dbReference>
<comment type="subcellular location">
    <subcellularLocation>
        <location evidence="5">Nucleus</location>
    </subcellularLocation>
</comment>
<keyword evidence="4" id="KW-0479">Metal-binding</keyword>
<proteinExistence type="predicted"/>
<dbReference type="InterPro" id="IPR009057">
    <property type="entry name" value="Homeodomain-like_sf"/>
</dbReference>
<dbReference type="GO" id="GO:0003677">
    <property type="term" value="F:DNA binding"/>
    <property type="evidence" value="ECO:0007669"/>
    <property type="project" value="UniProtKB-UniRule"/>
</dbReference>
<dbReference type="SUPFAM" id="SSF46689">
    <property type="entry name" value="Homeodomain-like"/>
    <property type="match status" value="1"/>
</dbReference>
<dbReference type="GO" id="GO:0005634">
    <property type="term" value="C:nucleus"/>
    <property type="evidence" value="ECO:0007669"/>
    <property type="project" value="UniProtKB-SubCell"/>
</dbReference>
<keyword evidence="2 5" id="KW-0371">Homeobox</keyword>
<evidence type="ECO:0000259" key="8">
    <source>
        <dbReference type="PROSITE" id="PS50157"/>
    </source>
</evidence>
<dbReference type="PANTHER" id="PTHR11850">
    <property type="entry name" value="HOMEOBOX PROTEIN TRANSCRIPTION FACTORS"/>
    <property type="match status" value="1"/>
</dbReference>
<evidence type="ECO:0000256" key="1">
    <source>
        <dbReference type="ARBA" id="ARBA00023125"/>
    </source>
</evidence>
<dbReference type="GeneID" id="31008415"/>
<evidence type="ECO:0000256" key="4">
    <source>
        <dbReference type="PROSITE-ProRule" id="PRU00042"/>
    </source>
</evidence>
<dbReference type="InterPro" id="IPR050224">
    <property type="entry name" value="TALE_homeobox"/>
</dbReference>
<dbReference type="Gene3D" id="1.10.10.60">
    <property type="entry name" value="Homeodomain-like"/>
    <property type="match status" value="1"/>
</dbReference>
<dbReference type="GO" id="GO:0006355">
    <property type="term" value="P:regulation of DNA-templated transcription"/>
    <property type="evidence" value="ECO:0007669"/>
    <property type="project" value="InterPro"/>
</dbReference>
<evidence type="ECO:0008006" key="11">
    <source>
        <dbReference type="Google" id="ProtNLM"/>
    </source>
</evidence>
<evidence type="ECO:0000313" key="10">
    <source>
        <dbReference type="Proteomes" id="UP000214365"/>
    </source>
</evidence>
<feature type="region of interest" description="Disordered" evidence="6">
    <location>
        <begin position="379"/>
        <end position="405"/>
    </location>
</feature>
<dbReference type="Pfam" id="PF05920">
    <property type="entry name" value="Homeobox_KN"/>
    <property type="match status" value="1"/>
</dbReference>
<comment type="caution">
    <text evidence="9">The sequence shown here is derived from an EMBL/GenBank/DDBJ whole genome shotgun (WGS) entry which is preliminary data.</text>
</comment>
<feature type="DNA-binding region" description="Homeobox" evidence="5">
    <location>
        <begin position="176"/>
        <end position="238"/>
    </location>
</feature>
<feature type="domain" description="C2H2-type" evidence="8">
    <location>
        <begin position="415"/>
        <end position="443"/>
    </location>
</feature>
<dbReference type="InterPro" id="IPR013087">
    <property type="entry name" value="Znf_C2H2_type"/>
</dbReference>
<dbReference type="RefSeq" id="XP_020116220.1">
    <property type="nucleotide sequence ID" value="XM_020263761.1"/>
</dbReference>
<evidence type="ECO:0000256" key="3">
    <source>
        <dbReference type="ARBA" id="ARBA00023242"/>
    </source>
</evidence>
<reference evidence="9 10" key="1">
    <citation type="submission" date="2015-06" db="EMBL/GenBank/DDBJ databases">
        <title>Talaromyces atroroseus IBT 11181 draft genome.</title>
        <authorList>
            <person name="Rasmussen K.B."/>
            <person name="Rasmussen S."/>
            <person name="Petersen B."/>
            <person name="Sicheritz-Ponten T."/>
            <person name="Mortensen U.H."/>
            <person name="Thrane U."/>
        </authorList>
    </citation>
    <scope>NUCLEOTIDE SEQUENCE [LARGE SCALE GENOMIC DNA]</scope>
    <source>
        <strain evidence="9 10">IBT 11181</strain>
    </source>
</reference>
<dbReference type="AlphaFoldDB" id="A0A225AKP3"/>
<protein>
    <recommendedName>
        <fullName evidence="11">Homeobox and C2H2 transcription factor</fullName>
    </recommendedName>
</protein>
<feature type="region of interest" description="Disordered" evidence="6">
    <location>
        <begin position="230"/>
        <end position="271"/>
    </location>
</feature>
<evidence type="ECO:0000256" key="6">
    <source>
        <dbReference type="SAM" id="MobiDB-lite"/>
    </source>
</evidence>
<dbReference type="STRING" id="1441469.A0A225AKP3"/>
<keyword evidence="4" id="KW-0862">Zinc</keyword>
<keyword evidence="1 5" id="KW-0238">DNA-binding</keyword>
<dbReference type="InterPro" id="IPR008422">
    <property type="entry name" value="KN_HD"/>
</dbReference>
<feature type="region of interest" description="Disordered" evidence="6">
    <location>
        <begin position="324"/>
        <end position="354"/>
    </location>
</feature>
<name>A0A225AKP3_TALAT</name>
<dbReference type="OrthoDB" id="5399138at2759"/>
<feature type="compositionally biased region" description="Low complexity" evidence="6">
    <location>
        <begin position="257"/>
        <end position="271"/>
    </location>
</feature>
<dbReference type="SMART" id="SM00389">
    <property type="entry name" value="HOX"/>
    <property type="match status" value="1"/>
</dbReference>
<feature type="region of interest" description="Disordered" evidence="6">
    <location>
        <begin position="52"/>
        <end position="85"/>
    </location>
</feature>
<keyword evidence="4" id="KW-0863">Zinc-finger</keyword>
<dbReference type="Proteomes" id="UP000214365">
    <property type="component" value="Unassembled WGS sequence"/>
</dbReference>
<keyword evidence="3 5" id="KW-0539">Nucleus</keyword>
<evidence type="ECO:0000256" key="2">
    <source>
        <dbReference type="ARBA" id="ARBA00023155"/>
    </source>
</evidence>
<dbReference type="InterPro" id="IPR001356">
    <property type="entry name" value="HD"/>
</dbReference>
<dbReference type="GO" id="GO:0008270">
    <property type="term" value="F:zinc ion binding"/>
    <property type="evidence" value="ECO:0007669"/>
    <property type="project" value="UniProtKB-KW"/>
</dbReference>
<accession>A0A225AKP3</accession>
<feature type="compositionally biased region" description="Polar residues" evidence="6">
    <location>
        <begin position="337"/>
        <end position="354"/>
    </location>
</feature>
<organism evidence="9 10">
    <name type="scientific">Talaromyces atroroseus</name>
    <dbReference type="NCBI Taxonomy" id="1441469"/>
    <lineage>
        <taxon>Eukaryota</taxon>
        <taxon>Fungi</taxon>
        <taxon>Dikarya</taxon>
        <taxon>Ascomycota</taxon>
        <taxon>Pezizomycotina</taxon>
        <taxon>Eurotiomycetes</taxon>
        <taxon>Eurotiomycetidae</taxon>
        <taxon>Eurotiales</taxon>
        <taxon>Trichocomaceae</taxon>
        <taxon>Talaromyces</taxon>
        <taxon>Talaromyces sect. Trachyspermi</taxon>
    </lineage>
</organism>
<sequence>MEYFDFEEASFASTNVQDDVASDCQEVDEADAVDNFDSLFFEKTFQLRPDSGLTADESDNLHDQGLTDGQPGPQSPVSDQKPGAEYPMFQAPAPCDFCRQMGFNCFLIKRGALNNGCTCCVSLWRECSFKRAKAPGKYLNTLHPVGENDVTYNGALTGRRAMKSVGSKFDNLESRGRKSGARFSRDAVRVLKNWLSEHHQHPYPTEAEKDALKDHTGLKRSQIANWLANARRRGKVQPSTRSISPIPGSVDIGQRNSSSSSPSSASATSSSTLEYALMTPFERWKQSPPEHEAASTSAIIRAMANTTFPPPSPSHLQQQQNLYGAPTVSGHGRSISRKTGSSNDSSSMFQAPSVSSYETENNSSVSDFSFASAFSHRSSQRSFNSAERKERRHRRKNMPPVPTFDRQPARCARIFQCTFCTDSFPAKYDWQRHEKSVHLALEKWTCAPWGGVITTSDGKKACAFCRAPDPTEDHLETHNFASCQEKTLQERTFYRKDHLNQHLRLMHDAKYDSSMDQWRSTTTEIKSRCGLCDTNFVTWKDRIDHLAQHFKNGADMSQWKGDWGFEPYVQRLVENSIPPYLIANERSTLNRNKAPAPQHPKTVANISAGSSSVSPSAPADETSFVRLECELKAFIGRQLHDGVVPSDTAIQDHGRIIIYGSNDRSKRTCADNAVWLSVLKRDSGIEDLPGLENITLQDLGMKPPFVGQMQQPPLETNNFLAGTVRHSWFGHSSLGSAAVSVSEMQSPVLPLSSGFHSAAPSIPGSLAGSFSGSIGVSSARPLSGVPALSSAWSSSFSVGDQSSSDWVGSTGILDPFTQSNFDLELLEQLNAAASQGEGVDAHDFSLGGLESQAHTMPNHVLPSVADTAAKNNQSLHGVAEFSVTSETQPISIPTAAAPLDDPALHQYFDPLYASQTRFQ</sequence>